<proteinExistence type="predicted"/>
<dbReference type="AlphaFoldDB" id="A0A183AUX8"/>
<dbReference type="EMBL" id="UZAN01049626">
    <property type="protein sequence ID" value="VDP87577.1"/>
    <property type="molecule type" value="Genomic_DNA"/>
</dbReference>
<protein>
    <submittedName>
        <fullName evidence="3">Reverse transcriptase</fullName>
    </submittedName>
</protein>
<dbReference type="Proteomes" id="UP000272942">
    <property type="component" value="Unassembled WGS sequence"/>
</dbReference>
<dbReference type="OrthoDB" id="10067762at2759"/>
<reference evidence="1 2" key="2">
    <citation type="submission" date="2018-11" db="EMBL/GenBank/DDBJ databases">
        <authorList>
            <consortium name="Pathogen Informatics"/>
        </authorList>
    </citation>
    <scope>NUCLEOTIDE SEQUENCE [LARGE SCALE GENOMIC DNA]</scope>
    <source>
        <strain evidence="1 2">Egypt</strain>
    </source>
</reference>
<evidence type="ECO:0000313" key="1">
    <source>
        <dbReference type="EMBL" id="VDP87577.1"/>
    </source>
</evidence>
<name>A0A183AUX8_9TREM</name>
<sequence>MRRNCTKVIDHVKKQECSVYTKSPQIHYVNNVSIRFITFLSNRLTKVHQWRFVKSADNPADYCSRDLKSFKKLPDELHDPTFLTAASNDGSKVLAPPVLVELVKTKRVAMAAEDDATSSCRGN</sequence>
<accession>A0A183AUX8</accession>
<dbReference type="WBParaSite" id="ECPE_0001079601-mRNA-1">
    <property type="protein sequence ID" value="ECPE_0001079601-mRNA-1"/>
    <property type="gene ID" value="ECPE_0001079601"/>
</dbReference>
<gene>
    <name evidence="1" type="ORF">ECPE_LOCUS10763</name>
</gene>
<keyword evidence="2" id="KW-1185">Reference proteome</keyword>
<organism evidence="3">
    <name type="scientific">Echinostoma caproni</name>
    <dbReference type="NCBI Taxonomy" id="27848"/>
    <lineage>
        <taxon>Eukaryota</taxon>
        <taxon>Metazoa</taxon>
        <taxon>Spiralia</taxon>
        <taxon>Lophotrochozoa</taxon>
        <taxon>Platyhelminthes</taxon>
        <taxon>Trematoda</taxon>
        <taxon>Digenea</taxon>
        <taxon>Plagiorchiida</taxon>
        <taxon>Echinostomata</taxon>
        <taxon>Echinostomatoidea</taxon>
        <taxon>Echinostomatidae</taxon>
        <taxon>Echinostoma</taxon>
    </lineage>
</organism>
<evidence type="ECO:0000313" key="3">
    <source>
        <dbReference type="WBParaSite" id="ECPE_0001079601-mRNA-1"/>
    </source>
</evidence>
<evidence type="ECO:0000313" key="2">
    <source>
        <dbReference type="Proteomes" id="UP000272942"/>
    </source>
</evidence>
<reference evidence="3" key="1">
    <citation type="submission" date="2016-06" db="UniProtKB">
        <authorList>
            <consortium name="WormBaseParasite"/>
        </authorList>
    </citation>
    <scope>IDENTIFICATION</scope>
</reference>